<dbReference type="Proteomes" id="UP000266376">
    <property type="component" value="Unassembled WGS sequence"/>
</dbReference>
<organism evidence="1 2">
    <name type="scientific">Dorea formicigenerans</name>
    <dbReference type="NCBI Taxonomy" id="39486"/>
    <lineage>
        <taxon>Bacteria</taxon>
        <taxon>Bacillati</taxon>
        <taxon>Bacillota</taxon>
        <taxon>Clostridia</taxon>
        <taxon>Lachnospirales</taxon>
        <taxon>Lachnospiraceae</taxon>
        <taxon>Dorea</taxon>
    </lineage>
</organism>
<evidence type="ECO:0000313" key="1">
    <source>
        <dbReference type="EMBL" id="RGW54246.1"/>
    </source>
</evidence>
<protein>
    <submittedName>
        <fullName evidence="1">Uncharacterized protein</fullName>
    </submittedName>
</protein>
<sequence>METEKSTENVWKAEQKNKENVENQAYQISQERALEMLEELLEQDQFELLLPEYKLVYMMNDAVESFLVFHGARMTGIYQDDYEGPLDASVTYENGEYVLVVHQDDSVVTLFYQSLSVEVYLYNYGEIGHFWVEGYEYLRQLEYRIAILRDKLEYLGPEFCTPTEQKLAMLEQFPPLNYCCYPAVPDQYIVPKDNPWQPSEEAITVMEEFAEEADDKSMIKLLKYYRKHHGMRMSRYIAVKLHQTKHVRFIELLTEKLKQEAANYPNRSFGKEADERHQKLISQAKKEQAELYQQGIKSEVLREEPFVTAQDELDYKVYLMIYKWQGKNRGVNVRRIN</sequence>
<dbReference type="InterPro" id="IPR024538">
    <property type="entry name" value="DUF3878"/>
</dbReference>
<dbReference type="EMBL" id="QSAJ01000010">
    <property type="protein sequence ID" value="RGW54246.1"/>
    <property type="molecule type" value="Genomic_DNA"/>
</dbReference>
<proteinExistence type="predicted"/>
<evidence type="ECO:0000313" key="2">
    <source>
        <dbReference type="Proteomes" id="UP000266376"/>
    </source>
</evidence>
<dbReference type="AlphaFoldDB" id="A0A395XPM1"/>
<comment type="caution">
    <text evidence="1">The sequence shown here is derived from an EMBL/GenBank/DDBJ whole genome shotgun (WGS) entry which is preliminary data.</text>
</comment>
<gene>
    <name evidence="1" type="ORF">DWV67_05775</name>
</gene>
<accession>A0A395XPM1</accession>
<reference evidence="1 2" key="1">
    <citation type="submission" date="2018-08" db="EMBL/GenBank/DDBJ databases">
        <title>A genome reference for cultivated species of the human gut microbiota.</title>
        <authorList>
            <person name="Zou Y."/>
            <person name="Xue W."/>
            <person name="Luo G."/>
        </authorList>
    </citation>
    <scope>NUCLEOTIDE SEQUENCE [LARGE SCALE GENOMIC DNA]</scope>
    <source>
        <strain evidence="1 2">AF12-11</strain>
    </source>
</reference>
<dbReference type="Pfam" id="PF12994">
    <property type="entry name" value="DUF3878"/>
    <property type="match status" value="1"/>
</dbReference>
<name>A0A395XPM1_9FIRM</name>